<evidence type="ECO:0000313" key="1">
    <source>
        <dbReference type="EMBL" id="VDN30625.1"/>
    </source>
</evidence>
<sequence length="159" mass="17384">MLKTDDGFEVYENEAKAEHRSGFLQSVFTREVELTATNFGAEEIPNIDSVKLTEVTVLQELLKLQDTKSPGPDGIPAKLLKKLAVELTGPLKATPSDDVQPRQPWEDSEMLDLGPDHMSLPTPFTSVPSVANIRCSIGSTDSGQFGPVFQPWIADSLQT</sequence>
<name>A0A3P7MLV5_DIBLA</name>
<reference evidence="1 2" key="1">
    <citation type="submission" date="2018-11" db="EMBL/GenBank/DDBJ databases">
        <authorList>
            <consortium name="Pathogen Informatics"/>
        </authorList>
    </citation>
    <scope>NUCLEOTIDE SEQUENCE [LARGE SCALE GENOMIC DNA]</scope>
</reference>
<proteinExistence type="predicted"/>
<accession>A0A3P7MLV5</accession>
<keyword evidence="2" id="KW-1185">Reference proteome</keyword>
<dbReference type="AlphaFoldDB" id="A0A3P7MLV5"/>
<gene>
    <name evidence="1" type="ORF">DILT_LOCUS15573</name>
</gene>
<protein>
    <submittedName>
        <fullName evidence="1">Uncharacterized protein</fullName>
    </submittedName>
</protein>
<dbReference type="EMBL" id="UYRU01079956">
    <property type="protein sequence ID" value="VDN30625.1"/>
    <property type="molecule type" value="Genomic_DNA"/>
</dbReference>
<organism evidence="1 2">
    <name type="scientific">Dibothriocephalus latus</name>
    <name type="common">Fish tapeworm</name>
    <name type="synonym">Diphyllobothrium latum</name>
    <dbReference type="NCBI Taxonomy" id="60516"/>
    <lineage>
        <taxon>Eukaryota</taxon>
        <taxon>Metazoa</taxon>
        <taxon>Spiralia</taxon>
        <taxon>Lophotrochozoa</taxon>
        <taxon>Platyhelminthes</taxon>
        <taxon>Cestoda</taxon>
        <taxon>Eucestoda</taxon>
        <taxon>Diphyllobothriidea</taxon>
        <taxon>Diphyllobothriidae</taxon>
        <taxon>Dibothriocephalus</taxon>
    </lineage>
</organism>
<evidence type="ECO:0000313" key="2">
    <source>
        <dbReference type="Proteomes" id="UP000281553"/>
    </source>
</evidence>
<dbReference type="OrthoDB" id="5849529at2759"/>
<dbReference type="Proteomes" id="UP000281553">
    <property type="component" value="Unassembled WGS sequence"/>
</dbReference>